<dbReference type="AlphaFoldDB" id="A0A0L0CAT5"/>
<evidence type="ECO:0000313" key="1">
    <source>
        <dbReference type="EMBL" id="KNC29362.1"/>
    </source>
</evidence>
<dbReference type="Proteomes" id="UP000037069">
    <property type="component" value="Unassembled WGS sequence"/>
</dbReference>
<organism evidence="1 2">
    <name type="scientific">Lucilia cuprina</name>
    <name type="common">Green bottle fly</name>
    <name type="synonym">Australian sheep blowfly</name>
    <dbReference type="NCBI Taxonomy" id="7375"/>
    <lineage>
        <taxon>Eukaryota</taxon>
        <taxon>Metazoa</taxon>
        <taxon>Ecdysozoa</taxon>
        <taxon>Arthropoda</taxon>
        <taxon>Hexapoda</taxon>
        <taxon>Insecta</taxon>
        <taxon>Pterygota</taxon>
        <taxon>Neoptera</taxon>
        <taxon>Endopterygota</taxon>
        <taxon>Diptera</taxon>
        <taxon>Brachycera</taxon>
        <taxon>Muscomorpha</taxon>
        <taxon>Oestroidea</taxon>
        <taxon>Calliphoridae</taxon>
        <taxon>Luciliinae</taxon>
        <taxon>Lucilia</taxon>
    </lineage>
</organism>
<comment type="caution">
    <text evidence="1">The sequence shown here is derived from an EMBL/GenBank/DDBJ whole genome shotgun (WGS) entry which is preliminary data.</text>
</comment>
<accession>A0A0L0CAT5</accession>
<evidence type="ECO:0000313" key="2">
    <source>
        <dbReference type="Proteomes" id="UP000037069"/>
    </source>
</evidence>
<reference evidence="1 2" key="1">
    <citation type="journal article" date="2015" name="Nat. Commun.">
        <title>Lucilia cuprina genome unlocks parasitic fly biology to underpin future interventions.</title>
        <authorList>
            <person name="Anstead C.A."/>
            <person name="Korhonen P.K."/>
            <person name="Young N.D."/>
            <person name="Hall R.S."/>
            <person name="Jex A.R."/>
            <person name="Murali S.C."/>
            <person name="Hughes D.S."/>
            <person name="Lee S.F."/>
            <person name="Perry T."/>
            <person name="Stroehlein A.J."/>
            <person name="Ansell B.R."/>
            <person name="Breugelmans B."/>
            <person name="Hofmann A."/>
            <person name="Qu J."/>
            <person name="Dugan S."/>
            <person name="Lee S.L."/>
            <person name="Chao H."/>
            <person name="Dinh H."/>
            <person name="Han Y."/>
            <person name="Doddapaneni H.V."/>
            <person name="Worley K.C."/>
            <person name="Muzny D.M."/>
            <person name="Ioannidis P."/>
            <person name="Waterhouse R.M."/>
            <person name="Zdobnov E.M."/>
            <person name="James P.J."/>
            <person name="Bagnall N.H."/>
            <person name="Kotze A.C."/>
            <person name="Gibbs R.A."/>
            <person name="Richards S."/>
            <person name="Batterham P."/>
            <person name="Gasser R.B."/>
        </authorList>
    </citation>
    <scope>NUCLEOTIDE SEQUENCE [LARGE SCALE GENOMIC DNA]</scope>
    <source>
        <strain evidence="1 2">LS</strain>
        <tissue evidence="1">Full body</tissue>
    </source>
</reference>
<gene>
    <name evidence="1" type="ORF">FF38_04486</name>
</gene>
<dbReference type="EMBL" id="JRES01000672">
    <property type="protein sequence ID" value="KNC29362.1"/>
    <property type="molecule type" value="Genomic_DNA"/>
</dbReference>
<keyword evidence="2" id="KW-1185">Reference proteome</keyword>
<name>A0A0L0CAT5_LUCCU</name>
<protein>
    <submittedName>
        <fullName evidence="1">Uncharacterized protein</fullName>
    </submittedName>
</protein>
<proteinExistence type="predicted"/>
<sequence length="125" mass="13955">MKFSISTKSDLEYIDAIDVYLSVCLSIQKSRGVKKGAEYYGYECKKKDAAAVYVGGCYNCLLLHLLLFSIPSSHGATDSFSFADFKIVSGKGNECLTIAPYKPYSAIIVLRPQHFSVLRHLARRF</sequence>